<keyword evidence="8 12" id="KW-0479">Metal-binding</keyword>
<gene>
    <name evidence="14" type="ORF">KC19_8G141700</name>
</gene>
<feature type="active site" description="Proton donor" evidence="11">
    <location>
        <position position="184"/>
    </location>
</feature>
<evidence type="ECO:0000256" key="10">
    <source>
        <dbReference type="PIRNR" id="PIRNR001461"/>
    </source>
</evidence>
<evidence type="ECO:0000256" key="5">
    <source>
        <dbReference type="ARBA" id="ARBA00001954"/>
    </source>
</evidence>
<feature type="binding site" evidence="12">
    <location>
        <position position="44"/>
    </location>
    <ligand>
        <name>a divalent metal cation</name>
        <dbReference type="ChEBI" id="CHEBI:60240"/>
    </ligand>
</feature>
<dbReference type="PANTHER" id="PTHR11749">
    <property type="entry name" value="RIBULOSE-5-PHOSPHATE-3-EPIMERASE"/>
    <property type="match status" value="1"/>
</dbReference>
<comment type="caution">
    <text evidence="14">The sequence shown here is derived from an EMBL/GenBank/DDBJ whole genome shotgun (WGS) entry which is preliminary data.</text>
</comment>
<dbReference type="FunFam" id="3.20.20.70:FF:000181">
    <property type="entry name" value="Ribulose-phosphate 3-epimerase"/>
    <property type="match status" value="1"/>
</dbReference>
<feature type="binding site" evidence="13">
    <location>
        <begin position="155"/>
        <end position="158"/>
    </location>
    <ligand>
        <name>substrate</name>
    </ligand>
</feature>
<dbReference type="GO" id="GO:0046872">
    <property type="term" value="F:metal ion binding"/>
    <property type="evidence" value="ECO:0007669"/>
    <property type="project" value="UniProtKB-KW"/>
</dbReference>
<dbReference type="Gene3D" id="3.20.20.70">
    <property type="entry name" value="Aldolase class I"/>
    <property type="match status" value="1"/>
</dbReference>
<dbReference type="GO" id="GO:0005975">
    <property type="term" value="P:carbohydrate metabolic process"/>
    <property type="evidence" value="ECO:0007669"/>
    <property type="project" value="InterPro"/>
</dbReference>
<dbReference type="AlphaFoldDB" id="A0A8T0H0H7"/>
<dbReference type="GO" id="GO:0006098">
    <property type="term" value="P:pentose-phosphate shunt"/>
    <property type="evidence" value="ECO:0007669"/>
    <property type="project" value="InterPro"/>
</dbReference>
<dbReference type="PROSITE" id="PS01086">
    <property type="entry name" value="RIBUL_P_3_EPIMER_2"/>
    <property type="match status" value="1"/>
</dbReference>
<evidence type="ECO:0000313" key="14">
    <source>
        <dbReference type="EMBL" id="KAG0564810.1"/>
    </source>
</evidence>
<keyword evidence="12" id="KW-0862">Zinc</keyword>
<feature type="binding site" evidence="13">
    <location>
        <position position="17"/>
    </location>
    <ligand>
        <name>substrate</name>
    </ligand>
</feature>
<evidence type="ECO:0000256" key="9">
    <source>
        <dbReference type="ARBA" id="ARBA00023235"/>
    </source>
</evidence>
<evidence type="ECO:0000256" key="11">
    <source>
        <dbReference type="PIRSR" id="PIRSR001461-1"/>
    </source>
</evidence>
<dbReference type="SUPFAM" id="SSF51366">
    <property type="entry name" value="Ribulose-phoshate binding barrel"/>
    <property type="match status" value="1"/>
</dbReference>
<name>A0A8T0H0H7_CERPU</name>
<evidence type="ECO:0000256" key="8">
    <source>
        <dbReference type="ARBA" id="ARBA00022723"/>
    </source>
</evidence>
<comment type="catalytic activity">
    <reaction evidence="1 10">
        <text>D-ribulose 5-phosphate = D-xylulose 5-phosphate</text>
        <dbReference type="Rhea" id="RHEA:13677"/>
        <dbReference type="ChEBI" id="CHEBI:57737"/>
        <dbReference type="ChEBI" id="CHEBI:58121"/>
        <dbReference type="EC" id="5.1.3.1"/>
    </reaction>
</comment>
<comment type="cofactor">
    <cofactor evidence="2">
        <name>Mn(2+)</name>
        <dbReference type="ChEBI" id="CHEBI:29035"/>
    </cofactor>
</comment>
<evidence type="ECO:0000313" key="15">
    <source>
        <dbReference type="Proteomes" id="UP000822688"/>
    </source>
</evidence>
<keyword evidence="10" id="KW-0119">Carbohydrate metabolism</keyword>
<proteinExistence type="inferred from homology"/>
<comment type="similarity">
    <text evidence="6 10">Belongs to the ribulose-phosphate 3-epimerase family.</text>
</comment>
<dbReference type="InterPro" id="IPR000056">
    <property type="entry name" value="Ribul_P_3_epim-like"/>
</dbReference>
<feature type="binding site" evidence="12">
    <location>
        <position position="42"/>
    </location>
    <ligand>
        <name>a divalent metal cation</name>
        <dbReference type="ChEBI" id="CHEBI:60240"/>
    </ligand>
</feature>
<comment type="cofactor">
    <cofactor evidence="5">
        <name>Fe(2+)</name>
        <dbReference type="ChEBI" id="CHEBI:29033"/>
    </cofactor>
</comment>
<keyword evidence="12" id="KW-0464">Manganese</keyword>
<keyword evidence="12" id="KW-0170">Cobalt</keyword>
<dbReference type="EC" id="5.1.3.1" evidence="7 10"/>
<evidence type="ECO:0000256" key="1">
    <source>
        <dbReference type="ARBA" id="ARBA00001782"/>
    </source>
</evidence>
<evidence type="ECO:0000256" key="6">
    <source>
        <dbReference type="ARBA" id="ARBA00009541"/>
    </source>
</evidence>
<comment type="cofactor">
    <cofactor evidence="4">
        <name>Zn(2+)</name>
        <dbReference type="ChEBI" id="CHEBI:29105"/>
    </cofactor>
</comment>
<accession>A0A8T0H0H7</accession>
<evidence type="ECO:0000256" key="7">
    <source>
        <dbReference type="ARBA" id="ARBA00013188"/>
    </source>
</evidence>
<dbReference type="GO" id="GO:0004750">
    <property type="term" value="F:D-ribulose-phosphate 3-epimerase activity"/>
    <property type="evidence" value="ECO:0007669"/>
    <property type="project" value="UniProtKB-EC"/>
</dbReference>
<evidence type="ECO:0000256" key="13">
    <source>
        <dbReference type="PIRSR" id="PIRSR001461-3"/>
    </source>
</evidence>
<dbReference type="Pfam" id="PF00834">
    <property type="entry name" value="Ribul_P_3_epim"/>
    <property type="match status" value="1"/>
</dbReference>
<feature type="binding site" evidence="13">
    <location>
        <position position="186"/>
    </location>
    <ligand>
        <name>substrate</name>
    </ligand>
</feature>
<comment type="cofactor">
    <cofactor evidence="12">
        <name>a divalent metal cation</name>
        <dbReference type="ChEBI" id="CHEBI:60240"/>
    </cofactor>
    <text evidence="12">Binds 1 divalent metal cation per subunit.</text>
</comment>
<keyword evidence="15" id="KW-1185">Reference proteome</keyword>
<dbReference type="PIRSF" id="PIRSF001461">
    <property type="entry name" value="RPE"/>
    <property type="match status" value="1"/>
</dbReference>
<feature type="binding site" evidence="12">
    <location>
        <position position="184"/>
    </location>
    <ligand>
        <name>a divalent metal cation</name>
        <dbReference type="ChEBI" id="CHEBI:60240"/>
    </ligand>
</feature>
<dbReference type="PROSITE" id="PS01085">
    <property type="entry name" value="RIBUL_P_3_EPIMER_1"/>
    <property type="match status" value="1"/>
</dbReference>
<dbReference type="InterPro" id="IPR026019">
    <property type="entry name" value="Ribul_P_3_epim"/>
</dbReference>
<dbReference type="EMBL" id="CM026429">
    <property type="protein sequence ID" value="KAG0564810.1"/>
    <property type="molecule type" value="Genomic_DNA"/>
</dbReference>
<comment type="cofactor">
    <cofactor evidence="3">
        <name>Co(2+)</name>
        <dbReference type="ChEBI" id="CHEBI:48828"/>
    </cofactor>
</comment>
<dbReference type="InterPro" id="IPR011060">
    <property type="entry name" value="RibuloseP-bd_barrel"/>
</dbReference>
<dbReference type="HAMAP" id="MF_02227">
    <property type="entry name" value="RPE"/>
    <property type="match status" value="1"/>
</dbReference>
<evidence type="ECO:0000256" key="3">
    <source>
        <dbReference type="ARBA" id="ARBA00001941"/>
    </source>
</evidence>
<dbReference type="Proteomes" id="UP000822688">
    <property type="component" value="Chromosome 8"/>
</dbReference>
<feature type="binding site" evidence="13">
    <location>
        <begin position="206"/>
        <end position="207"/>
    </location>
    <ligand>
        <name>substrate</name>
    </ligand>
</feature>
<dbReference type="NCBIfam" id="NF004076">
    <property type="entry name" value="PRK05581.1-4"/>
    <property type="match status" value="1"/>
</dbReference>
<dbReference type="NCBIfam" id="TIGR01163">
    <property type="entry name" value="rpe"/>
    <property type="match status" value="1"/>
</dbReference>
<keyword evidence="9 10" id="KW-0413">Isomerase</keyword>
<evidence type="ECO:0000256" key="2">
    <source>
        <dbReference type="ARBA" id="ARBA00001936"/>
    </source>
</evidence>
<feature type="binding site" evidence="12">
    <location>
        <position position="75"/>
    </location>
    <ligand>
        <name>a divalent metal cation</name>
        <dbReference type="ChEBI" id="CHEBI:60240"/>
    </ligand>
</feature>
<evidence type="ECO:0000256" key="12">
    <source>
        <dbReference type="PIRSR" id="PIRSR001461-2"/>
    </source>
</evidence>
<evidence type="ECO:0000256" key="4">
    <source>
        <dbReference type="ARBA" id="ARBA00001947"/>
    </source>
</evidence>
<organism evidence="14 15">
    <name type="scientific">Ceratodon purpureus</name>
    <name type="common">Fire moss</name>
    <name type="synonym">Dicranum purpureum</name>
    <dbReference type="NCBI Taxonomy" id="3225"/>
    <lineage>
        <taxon>Eukaryota</taxon>
        <taxon>Viridiplantae</taxon>
        <taxon>Streptophyta</taxon>
        <taxon>Embryophyta</taxon>
        <taxon>Bryophyta</taxon>
        <taxon>Bryophytina</taxon>
        <taxon>Bryopsida</taxon>
        <taxon>Dicranidae</taxon>
        <taxon>Pseudoditrichales</taxon>
        <taxon>Ditrichaceae</taxon>
        <taxon>Ceratodon</taxon>
    </lineage>
</organism>
<dbReference type="InterPro" id="IPR013785">
    <property type="entry name" value="Aldolase_TIM"/>
</dbReference>
<feature type="binding site" evidence="13">
    <location>
        <position position="75"/>
    </location>
    <ligand>
        <name>substrate</name>
    </ligand>
</feature>
<protein>
    <recommendedName>
        <fullName evidence="7 10">Ribulose-phosphate 3-epimerase</fullName>
        <ecNumber evidence="7 10">5.1.3.1</ecNumber>
    </recommendedName>
</protein>
<dbReference type="CDD" id="cd00429">
    <property type="entry name" value="RPE"/>
    <property type="match status" value="1"/>
</dbReference>
<sequence>MDKNLEMKVPGAKIAPSMLSSDFANLASEAKFIQECGADWLHMDIMDGHYVPNLTIGAPVIKSLRKHTKMFMDCHLMVTNPMDYVDEFVKAGASGFTFHVEVSKDNWQELVHKIKAGGMRAGVALRPGTPIEEVFPLVESEEPVDMVLVMTVEPGFGGQSFMPETMPKVNALRRKYPHLDIEVDGGLSPATIKQAAEAGANCIVAGSAVFGAKDPAQVITTLRKGVDDAQASQIFFK</sequence>
<reference evidence="14" key="1">
    <citation type="submission" date="2020-06" db="EMBL/GenBank/DDBJ databases">
        <title>WGS assembly of Ceratodon purpureus strain R40.</title>
        <authorList>
            <person name="Carey S.B."/>
            <person name="Jenkins J."/>
            <person name="Shu S."/>
            <person name="Lovell J.T."/>
            <person name="Sreedasyam A."/>
            <person name="Maumus F."/>
            <person name="Tiley G.P."/>
            <person name="Fernandez-Pozo N."/>
            <person name="Barry K."/>
            <person name="Chen C."/>
            <person name="Wang M."/>
            <person name="Lipzen A."/>
            <person name="Daum C."/>
            <person name="Saski C.A."/>
            <person name="Payton A.C."/>
            <person name="Mcbreen J.C."/>
            <person name="Conrad R.E."/>
            <person name="Kollar L.M."/>
            <person name="Olsson S."/>
            <person name="Huttunen S."/>
            <person name="Landis J.B."/>
            <person name="Wickett N.J."/>
            <person name="Johnson M.G."/>
            <person name="Rensing S.A."/>
            <person name="Grimwood J."/>
            <person name="Schmutz J."/>
            <person name="Mcdaniel S.F."/>
        </authorList>
    </citation>
    <scope>NUCLEOTIDE SEQUENCE</scope>
    <source>
        <strain evidence="14">R40</strain>
    </source>
</reference>
<feature type="active site" description="Proton acceptor" evidence="11">
    <location>
        <position position="44"/>
    </location>
</feature>